<dbReference type="AlphaFoldDB" id="A0A1I0VY30"/>
<dbReference type="Proteomes" id="UP000198790">
    <property type="component" value="Unassembled WGS sequence"/>
</dbReference>
<proteinExistence type="predicted"/>
<accession>A0A1I0VY30</accession>
<name>A0A1I0VY30_9BACT</name>
<sequence length="39" mass="4272">MKKTYTRNTTKIKPSLKQGVALSGTFIVPKPASNVKKPL</sequence>
<organism evidence="1 2">
    <name type="scientific">Algoriphagus aquimarinus</name>
    <dbReference type="NCBI Taxonomy" id="237018"/>
    <lineage>
        <taxon>Bacteria</taxon>
        <taxon>Pseudomonadati</taxon>
        <taxon>Bacteroidota</taxon>
        <taxon>Cytophagia</taxon>
        <taxon>Cytophagales</taxon>
        <taxon>Cyclobacteriaceae</taxon>
        <taxon>Algoriphagus</taxon>
    </lineage>
</organism>
<dbReference type="EMBL" id="FOKK01000001">
    <property type="protein sequence ID" value="SFA81345.1"/>
    <property type="molecule type" value="Genomic_DNA"/>
</dbReference>
<evidence type="ECO:0000313" key="2">
    <source>
        <dbReference type="Proteomes" id="UP000198790"/>
    </source>
</evidence>
<gene>
    <name evidence="1" type="ORF">SAMN04489723_101447</name>
</gene>
<reference evidence="1 2" key="1">
    <citation type="submission" date="2016-10" db="EMBL/GenBank/DDBJ databases">
        <authorList>
            <person name="de Groot N.N."/>
        </authorList>
    </citation>
    <scope>NUCLEOTIDE SEQUENCE [LARGE SCALE GENOMIC DNA]</scope>
    <source>
        <strain evidence="1 2">DSM 23399</strain>
    </source>
</reference>
<dbReference type="STRING" id="237018.SAMN04489723_101447"/>
<evidence type="ECO:0000313" key="1">
    <source>
        <dbReference type="EMBL" id="SFA81345.1"/>
    </source>
</evidence>
<protein>
    <submittedName>
        <fullName evidence="1">Uncharacterized protein</fullName>
    </submittedName>
</protein>
<keyword evidence="2" id="KW-1185">Reference proteome</keyword>